<reference evidence="1 2" key="1">
    <citation type="submission" date="2017-06" db="EMBL/GenBank/DDBJ databases">
        <authorList>
            <person name="Varghese N."/>
            <person name="Submissions S."/>
        </authorList>
    </citation>
    <scope>NUCLEOTIDE SEQUENCE [LARGE SCALE GENOMIC DNA]</scope>
    <source>
        <strain evidence="1 2">DSM 26989</strain>
    </source>
</reference>
<evidence type="ECO:0000313" key="2">
    <source>
        <dbReference type="Proteomes" id="UP000198427"/>
    </source>
</evidence>
<accession>A0A2K9HFS3</accession>
<name>A0A2K9HFS3_9BACT</name>
<comment type="caution">
    <text evidence="1">The sequence shown here is derived from an EMBL/GenBank/DDBJ whole genome shotgun (WGS) entry which is preliminary data.</text>
</comment>
<protein>
    <submittedName>
        <fullName evidence="1">Uncharacterized protein</fullName>
    </submittedName>
</protein>
<keyword evidence="2" id="KW-1185">Reference proteome</keyword>
<dbReference type="Proteomes" id="UP000198427">
    <property type="component" value="Unassembled WGS sequence"/>
</dbReference>
<gene>
    <name evidence="1" type="ORF">SAMN06265364_12921</name>
</gene>
<proteinExistence type="predicted"/>
<dbReference type="KEGG" id="pje:CRM71_09790"/>
<sequence>MVMNYVEEDALLGPRRASSTPKKGMFLRQERRFLGARRACAGFKTYEKDLHQSHAVFYYTNFNSSFFPILCLHSDAFYIMC</sequence>
<dbReference type="EMBL" id="FZNZ01000029">
    <property type="protein sequence ID" value="SNS02258.1"/>
    <property type="molecule type" value="Genomic_DNA"/>
</dbReference>
<evidence type="ECO:0000313" key="1">
    <source>
        <dbReference type="EMBL" id="SNS02258.1"/>
    </source>
</evidence>
<dbReference type="AlphaFoldDB" id="A0A2K9HFS3"/>
<organism evidence="1 2">
    <name type="scientific">Prevotella jejuni</name>
    <dbReference type="NCBI Taxonomy" id="1177574"/>
    <lineage>
        <taxon>Bacteria</taxon>
        <taxon>Pseudomonadati</taxon>
        <taxon>Bacteroidota</taxon>
        <taxon>Bacteroidia</taxon>
        <taxon>Bacteroidales</taxon>
        <taxon>Prevotellaceae</taxon>
        <taxon>Prevotella</taxon>
    </lineage>
</organism>